<dbReference type="WBParaSite" id="EgrG_001158700">
    <property type="protein sequence ID" value="EgrG_001158700"/>
    <property type="gene ID" value="EgrG_001158700"/>
</dbReference>
<dbReference type="EMBL" id="LK028604">
    <property type="protein sequence ID" value="CDS24418.1"/>
    <property type="molecule type" value="Genomic_DNA"/>
</dbReference>
<name>A0A068WWB8_ECHGR</name>
<comment type="subcellular location">
    <subcellularLocation>
        <location evidence="1">Endomembrane system</location>
        <topology evidence="1">Multi-pass membrane protein</topology>
    </subcellularLocation>
</comment>
<gene>
    <name evidence="10" type="ORF">EgrG_001158700</name>
</gene>
<accession>A0A068WWB8</accession>
<keyword evidence="6 9" id="KW-1133">Transmembrane helix</keyword>
<reference evidence="12" key="3">
    <citation type="submission" date="2020-10" db="UniProtKB">
        <authorList>
            <consortium name="WormBaseParasite"/>
        </authorList>
    </citation>
    <scope>IDENTIFICATION</scope>
</reference>
<dbReference type="InterPro" id="IPR008389">
    <property type="entry name" value="ATPase_V0-cplx_e1/e2_su"/>
</dbReference>
<sequence>MGYELPLTVVTVFWALVGCGVPLVIPKGPNRSLIQIMIVMTSICCYLFWLMTFFAQLNPLFGPQLTNETIRIVRKEWPVRPFHLALHSDKACCLSFQMTILGRSICNRCIYVVLHNFSADSFLVHNIFVISISCLINTLCSLLINLVIFPLFAPISFNLLEHTGDCGDSSVKLEPISMHKHLIMCTC</sequence>
<dbReference type="PANTHER" id="PTHR12263">
    <property type="entry name" value="VACUOLAR ATP SYNTHASE SUBUNIT H"/>
    <property type="match status" value="1"/>
</dbReference>
<dbReference type="OrthoDB" id="1508846at2759"/>
<evidence type="ECO:0000256" key="2">
    <source>
        <dbReference type="ARBA" id="ARBA00008328"/>
    </source>
</evidence>
<evidence type="ECO:0000256" key="1">
    <source>
        <dbReference type="ARBA" id="ARBA00004127"/>
    </source>
</evidence>
<evidence type="ECO:0000256" key="8">
    <source>
        <dbReference type="ARBA" id="ARBA00023136"/>
    </source>
</evidence>
<dbReference type="GO" id="GO:0046961">
    <property type="term" value="F:proton-transporting ATPase activity, rotational mechanism"/>
    <property type="evidence" value="ECO:0007669"/>
    <property type="project" value="InterPro"/>
</dbReference>
<evidence type="ECO:0000256" key="3">
    <source>
        <dbReference type="ARBA" id="ARBA00022448"/>
    </source>
</evidence>
<reference evidence="10 11" key="1">
    <citation type="journal article" date="2013" name="Nature">
        <title>The genomes of four tapeworm species reveal adaptations to parasitism.</title>
        <authorList>
            <person name="Tsai I.J."/>
            <person name="Zarowiecki M."/>
            <person name="Holroyd N."/>
            <person name="Garciarrubio A."/>
            <person name="Sanchez-Flores A."/>
            <person name="Brooks K.L."/>
            <person name="Tracey A."/>
            <person name="Bobes R.J."/>
            <person name="Fragoso G."/>
            <person name="Sciutto E."/>
            <person name="Aslett M."/>
            <person name="Beasley H."/>
            <person name="Bennett H.M."/>
            <person name="Cai J."/>
            <person name="Camicia F."/>
            <person name="Clark R."/>
            <person name="Cucher M."/>
            <person name="De Silva N."/>
            <person name="Day T.A."/>
            <person name="Deplazes P."/>
            <person name="Estrada K."/>
            <person name="Fernandez C."/>
            <person name="Holland P.W."/>
            <person name="Hou J."/>
            <person name="Hu S."/>
            <person name="Huckvale T."/>
            <person name="Hung S.S."/>
            <person name="Kamenetzky L."/>
            <person name="Keane J.A."/>
            <person name="Kiss F."/>
            <person name="Koziol U."/>
            <person name="Lambert O."/>
            <person name="Liu K."/>
            <person name="Luo X."/>
            <person name="Luo Y."/>
            <person name="Macchiaroli N."/>
            <person name="Nichol S."/>
            <person name="Paps J."/>
            <person name="Parkinson J."/>
            <person name="Pouchkina-Stantcheva N."/>
            <person name="Riddiford N."/>
            <person name="Rosenzvit M."/>
            <person name="Salinas G."/>
            <person name="Wasmuth J.D."/>
            <person name="Zamanian M."/>
            <person name="Zheng Y."/>
            <person name="Cai X."/>
            <person name="Soberon X."/>
            <person name="Olson P.D."/>
            <person name="Laclette J.P."/>
            <person name="Brehm K."/>
            <person name="Berriman M."/>
            <person name="Garciarrubio A."/>
            <person name="Bobes R.J."/>
            <person name="Fragoso G."/>
            <person name="Sanchez-Flores A."/>
            <person name="Estrada K."/>
            <person name="Cevallos M.A."/>
            <person name="Morett E."/>
            <person name="Gonzalez V."/>
            <person name="Portillo T."/>
            <person name="Ochoa-Leyva A."/>
            <person name="Jose M.V."/>
            <person name="Sciutto E."/>
            <person name="Landa A."/>
            <person name="Jimenez L."/>
            <person name="Valdes V."/>
            <person name="Carrero J.C."/>
            <person name="Larralde C."/>
            <person name="Morales-Montor J."/>
            <person name="Limon-Lason J."/>
            <person name="Soberon X."/>
            <person name="Laclette J.P."/>
        </authorList>
    </citation>
    <scope>NUCLEOTIDE SEQUENCE [LARGE SCALE GENOMIC DNA]</scope>
</reference>
<comment type="similarity">
    <text evidence="2">Belongs to the V-ATPase e1/e2 subunit family.</text>
</comment>
<protein>
    <submittedName>
        <fullName evidence="10 12">V type proton ATPase subunit e 1</fullName>
    </submittedName>
</protein>
<evidence type="ECO:0000256" key="7">
    <source>
        <dbReference type="ARBA" id="ARBA00023065"/>
    </source>
</evidence>
<dbReference type="GO" id="GO:0012505">
    <property type="term" value="C:endomembrane system"/>
    <property type="evidence" value="ECO:0007669"/>
    <property type="project" value="UniProtKB-SubCell"/>
</dbReference>
<keyword evidence="5" id="KW-0375">Hydrogen ion transport</keyword>
<reference evidence="10" key="2">
    <citation type="submission" date="2014-06" db="EMBL/GenBank/DDBJ databases">
        <authorList>
            <person name="Aslett M."/>
        </authorList>
    </citation>
    <scope>NUCLEOTIDE SEQUENCE</scope>
</reference>
<evidence type="ECO:0000256" key="5">
    <source>
        <dbReference type="ARBA" id="ARBA00022781"/>
    </source>
</evidence>
<evidence type="ECO:0000256" key="6">
    <source>
        <dbReference type="ARBA" id="ARBA00022989"/>
    </source>
</evidence>
<keyword evidence="4 9" id="KW-0812">Transmembrane</keyword>
<evidence type="ECO:0000313" key="12">
    <source>
        <dbReference type="WBParaSite" id="EgrG_001158700"/>
    </source>
</evidence>
<dbReference type="Pfam" id="PF05493">
    <property type="entry name" value="ATP_synt_H"/>
    <property type="match status" value="1"/>
</dbReference>
<organism evidence="10">
    <name type="scientific">Echinococcus granulosus</name>
    <name type="common">Hydatid tapeworm</name>
    <dbReference type="NCBI Taxonomy" id="6210"/>
    <lineage>
        <taxon>Eukaryota</taxon>
        <taxon>Metazoa</taxon>
        <taxon>Spiralia</taxon>
        <taxon>Lophotrochozoa</taxon>
        <taxon>Platyhelminthes</taxon>
        <taxon>Cestoda</taxon>
        <taxon>Eucestoda</taxon>
        <taxon>Cyclophyllidea</taxon>
        <taxon>Taeniidae</taxon>
        <taxon>Echinococcus</taxon>
        <taxon>Echinococcus granulosus group</taxon>
    </lineage>
</organism>
<dbReference type="Proteomes" id="UP000492820">
    <property type="component" value="Unassembled WGS sequence"/>
</dbReference>
<evidence type="ECO:0000313" key="10">
    <source>
        <dbReference type="EMBL" id="CDS24418.1"/>
    </source>
</evidence>
<dbReference type="PANTHER" id="PTHR12263:SF0">
    <property type="entry name" value="V-TYPE PROTON ATPASE SUBUNIT"/>
    <property type="match status" value="1"/>
</dbReference>
<feature type="transmembrane region" description="Helical" evidence="9">
    <location>
        <begin position="127"/>
        <end position="152"/>
    </location>
</feature>
<keyword evidence="3" id="KW-0813">Transport</keyword>
<keyword evidence="8 9" id="KW-0472">Membrane</keyword>
<evidence type="ECO:0000256" key="9">
    <source>
        <dbReference type="SAM" id="Phobius"/>
    </source>
</evidence>
<feature type="transmembrane region" description="Helical" evidence="9">
    <location>
        <begin position="37"/>
        <end position="57"/>
    </location>
</feature>
<dbReference type="AlphaFoldDB" id="A0A068WWB8"/>
<dbReference type="GO" id="GO:0033179">
    <property type="term" value="C:proton-transporting V-type ATPase, V0 domain"/>
    <property type="evidence" value="ECO:0007669"/>
    <property type="project" value="InterPro"/>
</dbReference>
<feature type="transmembrane region" description="Helical" evidence="9">
    <location>
        <begin position="6"/>
        <end position="25"/>
    </location>
</feature>
<keyword evidence="7" id="KW-0406">Ion transport</keyword>
<evidence type="ECO:0000256" key="4">
    <source>
        <dbReference type="ARBA" id="ARBA00022692"/>
    </source>
</evidence>
<proteinExistence type="inferred from homology"/>
<evidence type="ECO:0000313" key="11">
    <source>
        <dbReference type="Proteomes" id="UP000492820"/>
    </source>
</evidence>